<dbReference type="PROSITE" id="PS50110">
    <property type="entry name" value="RESPONSE_REGULATORY"/>
    <property type="match status" value="1"/>
</dbReference>
<keyword evidence="1 2" id="KW-0597">Phosphoprotein</keyword>
<dbReference type="Proteomes" id="UP000000739">
    <property type="component" value="Chromosome"/>
</dbReference>
<dbReference type="PANTHER" id="PTHR44591:SF3">
    <property type="entry name" value="RESPONSE REGULATORY DOMAIN-CONTAINING PROTEIN"/>
    <property type="match status" value="1"/>
</dbReference>
<dbReference type="CDD" id="cd00156">
    <property type="entry name" value="REC"/>
    <property type="match status" value="1"/>
</dbReference>
<dbReference type="SMART" id="SM00448">
    <property type="entry name" value="REC"/>
    <property type="match status" value="1"/>
</dbReference>
<dbReference type="eggNOG" id="COG0745">
    <property type="taxonomic scope" value="Bacteria"/>
</dbReference>
<dbReference type="InterPro" id="IPR050595">
    <property type="entry name" value="Bact_response_regulator"/>
</dbReference>
<dbReference type="EMBL" id="CP001322">
    <property type="protein sequence ID" value="ACL03859.1"/>
    <property type="molecule type" value="Genomic_DNA"/>
</dbReference>
<dbReference type="InterPro" id="IPR001789">
    <property type="entry name" value="Sig_transdc_resp-reg_receiver"/>
</dbReference>
<dbReference type="HOGENOM" id="CLU_000445_69_8_7"/>
<evidence type="ECO:0000256" key="1">
    <source>
        <dbReference type="ARBA" id="ARBA00022553"/>
    </source>
</evidence>
<dbReference type="Gene3D" id="3.40.50.2300">
    <property type="match status" value="1"/>
</dbReference>
<proteinExistence type="predicted"/>
<sequence length="115" mass="12925">MKILIVDDDPIIILSCRRILEAEKHELRVANTVDEGESILSEESFDLMITDIKMPGADGFEMIRRARKARPEMPVLVMTGYLMQETIDEGSSLGVTDYIAKPFTPDELLRAIEGV</sequence>
<organism evidence="4 5">
    <name type="scientific">Desulfatibacillum aliphaticivorans</name>
    <dbReference type="NCBI Taxonomy" id="218208"/>
    <lineage>
        <taxon>Bacteria</taxon>
        <taxon>Pseudomonadati</taxon>
        <taxon>Thermodesulfobacteriota</taxon>
        <taxon>Desulfobacteria</taxon>
        <taxon>Desulfobacterales</taxon>
        <taxon>Desulfatibacillaceae</taxon>
        <taxon>Desulfatibacillum</taxon>
    </lineage>
</organism>
<protein>
    <submittedName>
        <fullName evidence="4">Protein with response regulator receiver domain</fullName>
    </submittedName>
</protein>
<evidence type="ECO:0000256" key="2">
    <source>
        <dbReference type="PROSITE-ProRule" id="PRU00169"/>
    </source>
</evidence>
<dbReference type="SUPFAM" id="SSF52172">
    <property type="entry name" value="CheY-like"/>
    <property type="match status" value="1"/>
</dbReference>
<dbReference type="RefSeq" id="WP_015946934.1">
    <property type="nucleotide sequence ID" value="NC_011768.1"/>
</dbReference>
<gene>
    <name evidence="4" type="ordered locus">Dalk_2166</name>
</gene>
<dbReference type="InterPro" id="IPR011006">
    <property type="entry name" value="CheY-like_superfamily"/>
</dbReference>
<feature type="modified residue" description="4-aspartylphosphate" evidence="2">
    <location>
        <position position="51"/>
    </location>
</feature>
<dbReference type="AlphaFoldDB" id="B8FF42"/>
<dbReference type="Pfam" id="PF00072">
    <property type="entry name" value="Response_reg"/>
    <property type="match status" value="1"/>
</dbReference>
<evidence type="ECO:0000313" key="4">
    <source>
        <dbReference type="EMBL" id="ACL03859.1"/>
    </source>
</evidence>
<evidence type="ECO:0000313" key="5">
    <source>
        <dbReference type="Proteomes" id="UP000000739"/>
    </source>
</evidence>
<accession>B8FF42</accession>
<dbReference type="KEGG" id="dal:Dalk_2166"/>
<evidence type="ECO:0000259" key="3">
    <source>
        <dbReference type="PROSITE" id="PS50110"/>
    </source>
</evidence>
<keyword evidence="5" id="KW-1185">Reference proteome</keyword>
<dbReference type="PANTHER" id="PTHR44591">
    <property type="entry name" value="STRESS RESPONSE REGULATOR PROTEIN 1"/>
    <property type="match status" value="1"/>
</dbReference>
<name>B8FF42_DESAL</name>
<reference evidence="4 5" key="1">
    <citation type="journal article" date="2012" name="Environ. Microbiol.">
        <title>The genome sequence of Desulfatibacillum alkenivorans AK-01: a blueprint for anaerobic alkane oxidation.</title>
        <authorList>
            <person name="Callaghan A.V."/>
            <person name="Morris B.E."/>
            <person name="Pereira I.A."/>
            <person name="McInerney M.J."/>
            <person name="Austin R.N."/>
            <person name="Groves J.T."/>
            <person name="Kukor J.J."/>
            <person name="Suflita J.M."/>
            <person name="Young L.Y."/>
            <person name="Zylstra G.J."/>
            <person name="Wawrik B."/>
        </authorList>
    </citation>
    <scope>NUCLEOTIDE SEQUENCE [LARGE SCALE GENOMIC DNA]</scope>
    <source>
        <strain evidence="4 5">AK-01</strain>
    </source>
</reference>
<dbReference type="GO" id="GO:0000160">
    <property type="term" value="P:phosphorelay signal transduction system"/>
    <property type="evidence" value="ECO:0007669"/>
    <property type="project" value="InterPro"/>
</dbReference>
<feature type="domain" description="Response regulatory" evidence="3">
    <location>
        <begin position="2"/>
        <end position="115"/>
    </location>
</feature>